<evidence type="ECO:0000313" key="1">
    <source>
        <dbReference type="EMBL" id="KIK03178.1"/>
    </source>
</evidence>
<protein>
    <submittedName>
        <fullName evidence="1">Uncharacterized protein</fullName>
    </submittedName>
</protein>
<keyword evidence="2" id="KW-1185">Reference proteome</keyword>
<reference evidence="2" key="2">
    <citation type="submission" date="2015-01" db="EMBL/GenBank/DDBJ databases">
        <title>Evolutionary Origins and Diversification of the Mycorrhizal Mutualists.</title>
        <authorList>
            <consortium name="DOE Joint Genome Institute"/>
            <consortium name="Mycorrhizal Genomics Consortium"/>
            <person name="Kohler A."/>
            <person name="Kuo A."/>
            <person name="Nagy L.G."/>
            <person name="Floudas D."/>
            <person name="Copeland A."/>
            <person name="Barry K.W."/>
            <person name="Cichocki N."/>
            <person name="Veneault-Fourrey C."/>
            <person name="LaButti K."/>
            <person name="Lindquist E.A."/>
            <person name="Lipzen A."/>
            <person name="Lundell T."/>
            <person name="Morin E."/>
            <person name="Murat C."/>
            <person name="Riley R."/>
            <person name="Ohm R."/>
            <person name="Sun H."/>
            <person name="Tunlid A."/>
            <person name="Henrissat B."/>
            <person name="Grigoriev I.V."/>
            <person name="Hibbett D.S."/>
            <person name="Martin F."/>
        </authorList>
    </citation>
    <scope>NUCLEOTIDE SEQUENCE [LARGE SCALE GENOMIC DNA]</scope>
    <source>
        <strain evidence="2">LaAM-08-1</strain>
    </source>
</reference>
<name>A0A0C9Y522_9AGAR</name>
<gene>
    <name evidence="1" type="ORF">K443DRAFT_488973</name>
</gene>
<accession>A0A0C9Y522</accession>
<sequence>MGGSWYPQQLRTWSCASWPRVWSVAPRESAIKAVQQSRHLWERAEVVWLVIEFFRQVVWSWVKRLNIALVELEGEIEEAKCNSITDIRLSSRRIHVDNGFTGRREDHQPCMIRFPFPECWTILDVEHDK</sequence>
<dbReference type="HOGENOM" id="CLU_1949170_0_0_1"/>
<dbReference type="EMBL" id="KN838583">
    <property type="protein sequence ID" value="KIK03178.1"/>
    <property type="molecule type" value="Genomic_DNA"/>
</dbReference>
<evidence type="ECO:0000313" key="2">
    <source>
        <dbReference type="Proteomes" id="UP000054477"/>
    </source>
</evidence>
<organism evidence="1 2">
    <name type="scientific">Laccaria amethystina LaAM-08-1</name>
    <dbReference type="NCBI Taxonomy" id="1095629"/>
    <lineage>
        <taxon>Eukaryota</taxon>
        <taxon>Fungi</taxon>
        <taxon>Dikarya</taxon>
        <taxon>Basidiomycota</taxon>
        <taxon>Agaricomycotina</taxon>
        <taxon>Agaricomycetes</taxon>
        <taxon>Agaricomycetidae</taxon>
        <taxon>Agaricales</taxon>
        <taxon>Agaricineae</taxon>
        <taxon>Hydnangiaceae</taxon>
        <taxon>Laccaria</taxon>
    </lineage>
</organism>
<dbReference type="AlphaFoldDB" id="A0A0C9Y522"/>
<reference evidence="1 2" key="1">
    <citation type="submission" date="2014-04" db="EMBL/GenBank/DDBJ databases">
        <authorList>
            <consortium name="DOE Joint Genome Institute"/>
            <person name="Kuo A."/>
            <person name="Kohler A."/>
            <person name="Nagy L.G."/>
            <person name="Floudas D."/>
            <person name="Copeland A."/>
            <person name="Barry K.W."/>
            <person name="Cichocki N."/>
            <person name="Veneault-Fourrey C."/>
            <person name="LaButti K."/>
            <person name="Lindquist E.A."/>
            <person name="Lipzen A."/>
            <person name="Lundell T."/>
            <person name="Morin E."/>
            <person name="Murat C."/>
            <person name="Sun H."/>
            <person name="Tunlid A."/>
            <person name="Henrissat B."/>
            <person name="Grigoriev I.V."/>
            <person name="Hibbett D.S."/>
            <person name="Martin F."/>
            <person name="Nordberg H.P."/>
            <person name="Cantor M.N."/>
            <person name="Hua S.X."/>
        </authorList>
    </citation>
    <scope>NUCLEOTIDE SEQUENCE [LARGE SCALE GENOMIC DNA]</scope>
    <source>
        <strain evidence="1 2">LaAM-08-1</strain>
    </source>
</reference>
<proteinExistence type="predicted"/>
<dbReference type="Proteomes" id="UP000054477">
    <property type="component" value="Unassembled WGS sequence"/>
</dbReference>